<dbReference type="GO" id="GO:0006606">
    <property type="term" value="P:protein import into nucleus"/>
    <property type="evidence" value="ECO:0007669"/>
    <property type="project" value="TreeGrafter"/>
</dbReference>
<name>A0A6J1CZ16_MOMCH</name>
<organism evidence="1 2">
    <name type="scientific">Momordica charantia</name>
    <name type="common">Bitter gourd</name>
    <name type="synonym">Balsam pear</name>
    <dbReference type="NCBI Taxonomy" id="3673"/>
    <lineage>
        <taxon>Eukaryota</taxon>
        <taxon>Viridiplantae</taxon>
        <taxon>Streptophyta</taxon>
        <taxon>Embryophyta</taxon>
        <taxon>Tracheophyta</taxon>
        <taxon>Spermatophyta</taxon>
        <taxon>Magnoliopsida</taxon>
        <taxon>eudicotyledons</taxon>
        <taxon>Gunneridae</taxon>
        <taxon>Pentapetalae</taxon>
        <taxon>rosids</taxon>
        <taxon>fabids</taxon>
        <taxon>Cucurbitales</taxon>
        <taxon>Cucurbitaceae</taxon>
        <taxon>Momordiceae</taxon>
        <taxon>Momordica</taxon>
    </lineage>
</organism>
<dbReference type="InterPro" id="IPR044840">
    <property type="entry name" value="Nup188"/>
</dbReference>
<reference evidence="2" key="1">
    <citation type="submission" date="2025-08" db="UniProtKB">
        <authorList>
            <consortium name="RefSeq"/>
        </authorList>
    </citation>
    <scope>IDENTIFICATION</scope>
    <source>
        <strain evidence="2">OHB3-1</strain>
    </source>
</reference>
<protein>
    <submittedName>
        <fullName evidence="2">Uncharacterized protein LOC111015501 isoform X1</fullName>
    </submittedName>
</protein>
<dbReference type="GO" id="GO:0017056">
    <property type="term" value="F:structural constituent of nuclear pore"/>
    <property type="evidence" value="ECO:0007669"/>
    <property type="project" value="InterPro"/>
</dbReference>
<dbReference type="OrthoDB" id="552259at2759"/>
<dbReference type="GO" id="GO:0006405">
    <property type="term" value="P:RNA export from nucleus"/>
    <property type="evidence" value="ECO:0007669"/>
    <property type="project" value="TreeGrafter"/>
</dbReference>
<dbReference type="PANTHER" id="PTHR31431">
    <property type="entry name" value="NUCLEOPORIN NUP188 HOMOLOG"/>
    <property type="match status" value="1"/>
</dbReference>
<dbReference type="PANTHER" id="PTHR31431:SF1">
    <property type="entry name" value="NUCLEOPORIN NUP188"/>
    <property type="match status" value="1"/>
</dbReference>
<dbReference type="GO" id="GO:0044611">
    <property type="term" value="C:nuclear pore inner ring"/>
    <property type="evidence" value="ECO:0007669"/>
    <property type="project" value="TreeGrafter"/>
</dbReference>
<accession>A0A6J1CZ16</accession>
<dbReference type="Proteomes" id="UP000504603">
    <property type="component" value="Unplaced"/>
</dbReference>
<dbReference type="GeneID" id="111015501"/>
<keyword evidence="1" id="KW-1185">Reference proteome</keyword>
<proteinExistence type="predicted"/>
<dbReference type="RefSeq" id="XP_022146237.1">
    <property type="nucleotide sequence ID" value="XM_022290545.1"/>
</dbReference>
<evidence type="ECO:0000313" key="2">
    <source>
        <dbReference type="RefSeq" id="XP_022146237.1"/>
    </source>
</evidence>
<gene>
    <name evidence="2" type="primary">LOC111015501</name>
</gene>
<sequence>MATSTSVDSSLWWDPFSLLLTELENVSLSSAQLPPELMKKLDDNRAWFLDSVSLFKKPNEKSRVALDSPQVKVGSHTLSIQPELKVKALKFSSYLVCARTIYMHLDEVQSYILAERTTEHENVVSSSPFQELLHVVLLEYYIERQCLLKCTRRILLHALYVGNGSKKGYICDKALRLVNDGLESKLISVLQSLMSSAHPDQMDVDLFTLWAEETLTEDNLILDILFITYYESFVRCNGERWRELCLLYKGIISGSYNIEMLAISTAAIHSSCQVKVRLLLILMETLDIESLLQMVHDQTTFRQGASVFSSSDFQEMDTIVSSLNGFEIKEAGPLLLTWAVFLCLISSLPGKEEHNVLPEIDHVGYVRQAFDSAAFNYFLDILHSDLLKESEGLIVGYRSVLRTFVSAFIASYEINLQVEDTTFRSILDILCNIYRGEESLCTQFWDKESFIDGPIRCLLCDLEGEFPFRVVEFVRFLSSLCEGAWPSECVFNFLDKSVGISSLFEINNSALVDHIPEIVETQQPLLVPGMEGLLIPYKTRGHVLKVVGGNTVLVRWEYKLSGMLTLLMRLAQGIYLNNNEQVVILDLLSRMVSFNMAVCFALMGATHFSNPQVADVSHPAEKNMWVVEVICILVRNLSPNSSNAAAMSMGLNILSKIMKCFPATVTPVALKANIFSVAGRDGLSESWLQFGKLAKMLLIDFEHNDSGSPLSISLLDFTMQLVETGLENDAILALIAFCLQYILVNHEYWKYKVKHTRWIVTLKVLEVMRRCILLSSDTGKLGPVVHNMLLSDASIHSTLFRVVCTTRHALEKLYVSRLYEPREIEGLENAICSVLDILFIMLSAFSKDSSAASAVFHQALTSLKTKPIPIAAAVISLLSYFRNVRVQIGAARVLSMLLLITEDLQPHLSSACFNLDDEQIADLRQSIECIFLKKSVWDEDLFVAVVNMLTSAALYQPSFLVALLASKENLNVQPNFSGGVNHQTKESLLGSSGMEKSSLIDALLQYLKEANNHAKSNLRIQLNVLNFMKALWQTAGPFIMILDRIKMSEKFLEQLTDGVSHFVSEEACAAKNITEMKALNSAYKFLSLSSMVEIMSYDIFLQKKLLHAESIVKQQSGSKDKATVSVGNENSKSSASLSDVKNMLSSACNGALLGKLTKLLASCEYDNETYYRAKVASSLFTVHVMSKLATGDGGSLSVSLVGKIHDMLKKLISLPAFAELSTQYLQRGYSGGDEMNSLILSDLYYHLQGELEGRKIGSGAFRELSLYLIESEMFQSYQHNYEDDIFVTTKDACLFNLVHIQADLGLDLWDYSEWKESKTIAARMLSCMQDVNSMMMVTRSKLTALKALTTILTVIADDTLEKEASIKKKNTDHLVRYCIADVCRYLQVTIESLAFALGASDCVLGFLAAQSELLTLLIRSADKTVPLSVCALILKTSGSGLKQLSSIQPVAGAHKTIKLLLKLLLSSVEYHDLNSCSDGESNPEYVKDFAECSNVMLGLLPILCSFITNAEHCTLALTTLDLILRKFLSSETWLSVLQKHLQLQHLFLKLQDENNISSIPILMKFFLTLARVRGGAIMLITSGLLSYLQLLFTQCTDDKTCLQFNYNRNNLTSDDRAQNYHQLIWKLGLAVITGIVQSLGDGSYLDVFDNVITYFFSEKVFMISYHLNAPDFSPDEHDKKRSRTQRTRTSLSALRDTEQTLMLMCVLARHRNAWAKATKEIDSQLREKCIHMLAFVSRVTHRHGESPAKVAPFICPPNLKEEFDYCTKPSFIRSKSGWFALSPLACESKPEFTAPSTTSLIVSGRTTEITDSVCPTYFSDTLALRIYTITFLLLKFLCLQAEGAAQKAEDVGYVDLAHFPELPMPEILHGLQDQAMAIICDLCDLNKSKHIDTEVQNFCCLMLRIMEMTLYLELCVVQICGIRPVLGRVEDFSKEVKLLLKGVEGHAFLKQSVKSLKQILSFVYPGLLQSENF</sequence>
<evidence type="ECO:0000313" key="1">
    <source>
        <dbReference type="Proteomes" id="UP000504603"/>
    </source>
</evidence>
<dbReference type="KEGG" id="mcha:111015501"/>